<proteinExistence type="predicted"/>
<reference evidence="1" key="1">
    <citation type="submission" date="2021-03" db="EMBL/GenBank/DDBJ databases">
        <title>Acanthopleuribacteraceae sp. M133.</title>
        <authorList>
            <person name="Wang G."/>
        </authorList>
    </citation>
    <scope>NUCLEOTIDE SEQUENCE</scope>
    <source>
        <strain evidence="1">M133</strain>
    </source>
</reference>
<dbReference type="KEGG" id="scor:J3U87_12315"/>
<evidence type="ECO:0000313" key="2">
    <source>
        <dbReference type="Proteomes" id="UP000663929"/>
    </source>
</evidence>
<dbReference type="AlphaFoldDB" id="A0A8A4TW89"/>
<keyword evidence="2" id="KW-1185">Reference proteome</keyword>
<gene>
    <name evidence="1" type="ORF">J3U87_12315</name>
</gene>
<accession>A0A8A4TW89</accession>
<organism evidence="1 2">
    <name type="scientific">Sulfidibacter corallicola</name>
    <dbReference type="NCBI Taxonomy" id="2818388"/>
    <lineage>
        <taxon>Bacteria</taxon>
        <taxon>Pseudomonadati</taxon>
        <taxon>Acidobacteriota</taxon>
        <taxon>Holophagae</taxon>
        <taxon>Acanthopleuribacterales</taxon>
        <taxon>Acanthopleuribacteraceae</taxon>
        <taxon>Sulfidibacter</taxon>
    </lineage>
</organism>
<dbReference type="RefSeq" id="WP_237383332.1">
    <property type="nucleotide sequence ID" value="NZ_CP071793.1"/>
</dbReference>
<dbReference type="Proteomes" id="UP000663929">
    <property type="component" value="Chromosome"/>
</dbReference>
<evidence type="ECO:0000313" key="1">
    <source>
        <dbReference type="EMBL" id="QTD53232.1"/>
    </source>
</evidence>
<name>A0A8A4TW89_SULCO</name>
<sequence>MVQFLFRLCTRSQARYLLPVIALCFVSCYRETGEETLPVTATQITSDNVDTLPTGKEASSAIGDFLLQNSELQIVVNGAVGSAERDHYFAKSAGAVLDFTSAALGADRTFVTQNNDGLHQLSQTVNLNRHNPVGYSSIRVNREDEATASLVMTGSVYDMDGSLAAAGAPVGANHRVEGLEVITTYRMQNRELDENNAQTGSNIAFMTVTTVLANNSQATMPVFTINDALAYDDEALATFVPFPEWGFAIPTSEERVQSFAYPHYFQLIPRQSNTAHYGIVSRLDGVLMADRELIPEQNLAYAFVGKRALPTQTLAPGGQLTYVREMHADISNSAVSPRIIYNFLQNLLSEETSATSPYSTTRPLIVGGVRTLSAPGGTFQLEYINESVQYFNGAAYVNLEQGRSYPIVGDVSIPPGSFGFDLPLGQLALRTNLDNNEPFYTDVSIVSETDDDGNTTETEIPIILTEEDTDGFGLSAVDPTTTRHQRFDLDLATTEQRELLGRASIYRISDEGPMTLSDTPNLTQGNHLVLRTITEVSTNLPFGTYNVYMSRGPLHNVNVVSDVVSRTVVDDEGNETFEVEPQDVDFEMSPVLSLPNYLSADFDARSAFDAEGLIEITDMVRYGFAEDLDVLFFPDDNRVLDVDIILRAEALQLGSFDKEDDEADVDSLFDEVAVSRTTAILGRDESGPWGRFSIFSLPTREQQSRVTLPSFEADPAGFFSRLHSGIPGSLVQATRPRGPAGPQTGYFTALAERGGIPAGQAIPGDSSVYSQGSPAGGQATRLDFDLLQVLSGNRYDEYLLTRQDWFNLLNAGVFKPATGGSKAGDLQDLPQGSVRTWIQVTETTLRDIDLTEFWTNASQGNSFISNGPLIEASVNGVSYGGETSVSGGSATLNLKISAAPWVQVPEVRIIVDGQVQVIDVPLDPNNLVRFDGAVTIDLPTSGRHWVVVEAGAPLSDLQAGQGASGTGIFGRVLPGHLPLAFTNPIFLDN</sequence>
<protein>
    <submittedName>
        <fullName evidence="1">Uncharacterized protein</fullName>
    </submittedName>
</protein>
<dbReference type="EMBL" id="CP071793">
    <property type="protein sequence ID" value="QTD53232.1"/>
    <property type="molecule type" value="Genomic_DNA"/>
</dbReference>